<feature type="compositionally biased region" description="Polar residues" evidence="1">
    <location>
        <begin position="183"/>
        <end position="202"/>
    </location>
</feature>
<evidence type="ECO:0000259" key="3">
    <source>
        <dbReference type="PROSITE" id="PS50127"/>
    </source>
</evidence>
<protein>
    <recommendedName>
        <fullName evidence="3">UBC core domain-containing protein</fullName>
    </recommendedName>
</protein>
<evidence type="ECO:0000313" key="5">
    <source>
        <dbReference type="Proteomes" id="UP001642483"/>
    </source>
</evidence>
<feature type="domain" description="UBC core" evidence="3">
    <location>
        <begin position="11"/>
        <end position="161"/>
    </location>
</feature>
<dbReference type="CDD" id="cd23799">
    <property type="entry name" value="UBCc_UBE2J"/>
    <property type="match status" value="1"/>
</dbReference>
<evidence type="ECO:0000256" key="1">
    <source>
        <dbReference type="SAM" id="MobiDB-lite"/>
    </source>
</evidence>
<feature type="region of interest" description="Disordered" evidence="1">
    <location>
        <begin position="177"/>
        <end position="207"/>
    </location>
</feature>
<dbReference type="PROSITE" id="PS50127">
    <property type="entry name" value="UBC_2"/>
    <property type="match status" value="1"/>
</dbReference>
<name>A0ABP0GSH5_CLALP</name>
<dbReference type="Pfam" id="PF00179">
    <property type="entry name" value="UQ_con"/>
    <property type="match status" value="1"/>
</dbReference>
<keyword evidence="2" id="KW-1133">Transmembrane helix</keyword>
<comment type="caution">
    <text evidence="4">The sequence shown here is derived from an EMBL/GenBank/DDBJ whole genome shotgun (WGS) entry which is preliminary data.</text>
</comment>
<dbReference type="InterPro" id="IPR050113">
    <property type="entry name" value="Ub_conjugating_enzyme"/>
</dbReference>
<dbReference type="Gene3D" id="3.10.110.10">
    <property type="entry name" value="Ubiquitin Conjugating Enzyme"/>
    <property type="match status" value="1"/>
</dbReference>
<organism evidence="4 5">
    <name type="scientific">Clavelina lepadiformis</name>
    <name type="common">Light-bulb sea squirt</name>
    <name type="synonym">Ascidia lepadiformis</name>
    <dbReference type="NCBI Taxonomy" id="159417"/>
    <lineage>
        <taxon>Eukaryota</taxon>
        <taxon>Metazoa</taxon>
        <taxon>Chordata</taxon>
        <taxon>Tunicata</taxon>
        <taxon>Ascidiacea</taxon>
        <taxon>Aplousobranchia</taxon>
        <taxon>Clavelinidae</taxon>
        <taxon>Clavelina</taxon>
    </lineage>
</organism>
<accession>A0ABP0GSH5</accession>
<gene>
    <name evidence="4" type="ORF">CVLEPA_LOCUS28039</name>
</gene>
<keyword evidence="5" id="KW-1185">Reference proteome</keyword>
<dbReference type="InterPro" id="IPR000608">
    <property type="entry name" value="UBC"/>
</dbReference>
<proteinExistence type="predicted"/>
<dbReference type="InterPro" id="IPR016135">
    <property type="entry name" value="UBQ-conjugating_enzyme/RWD"/>
</dbReference>
<sequence>MSSKRSKVPITATQRLKQDYNRLKRDPVPFVTAEPLPSNILEWHYVVRGPDDTPYYGGFYHGKLVFPREFPFKPPSIYMITPSGRFKCNQRLCLSISDFHPDTWNPAWSVTTILTGLLSFMVEETPTLGSVETSVYTKQNLAKCSRLFNLKNETFCELFPDIVKEINKAIAEANHGRLPLDAQNESSTTNLTGGSDTPQTPDINRRQDPQEANRGLINLVILVGVAMFGLAVNNILKGAN</sequence>
<keyword evidence="2" id="KW-0472">Membrane</keyword>
<reference evidence="4 5" key="1">
    <citation type="submission" date="2024-02" db="EMBL/GenBank/DDBJ databases">
        <authorList>
            <person name="Daric V."/>
            <person name="Darras S."/>
        </authorList>
    </citation>
    <scope>NUCLEOTIDE SEQUENCE [LARGE SCALE GENOMIC DNA]</scope>
</reference>
<keyword evidence="2" id="KW-0812">Transmembrane</keyword>
<dbReference type="SMART" id="SM00212">
    <property type="entry name" value="UBCc"/>
    <property type="match status" value="1"/>
</dbReference>
<evidence type="ECO:0000256" key="2">
    <source>
        <dbReference type="SAM" id="Phobius"/>
    </source>
</evidence>
<feature type="transmembrane region" description="Helical" evidence="2">
    <location>
        <begin position="215"/>
        <end position="236"/>
    </location>
</feature>
<dbReference type="Proteomes" id="UP001642483">
    <property type="component" value="Unassembled WGS sequence"/>
</dbReference>
<dbReference type="SUPFAM" id="SSF54495">
    <property type="entry name" value="UBC-like"/>
    <property type="match status" value="1"/>
</dbReference>
<dbReference type="EMBL" id="CAWYQH010000141">
    <property type="protein sequence ID" value="CAK8694687.1"/>
    <property type="molecule type" value="Genomic_DNA"/>
</dbReference>
<evidence type="ECO:0000313" key="4">
    <source>
        <dbReference type="EMBL" id="CAK8694687.1"/>
    </source>
</evidence>
<dbReference type="PANTHER" id="PTHR24067">
    <property type="entry name" value="UBIQUITIN-CONJUGATING ENZYME E2"/>
    <property type="match status" value="1"/>
</dbReference>